<protein>
    <submittedName>
        <fullName evidence="1">Uncharacterized protein</fullName>
    </submittedName>
</protein>
<comment type="caution">
    <text evidence="1">The sequence shown here is derived from an EMBL/GenBank/DDBJ whole genome shotgun (WGS) entry which is preliminary data.</text>
</comment>
<sequence length="202" mass="22925">MDRNIPRPFRDGHPHWKHTESWRLNRCKDDQVAWNQRLHALPQHYNRSLVYRAHIIGTGFSTNGACPLPLYCDFWTSRLLGAENFDEWFFELTSVILAGEDLTKMATYCAQVETATSMKGLCRAYKVLLNDCKRIRQHQAEAAALPAGSPPLPPLTLDAHPPLGPELTGWLADNRSTDEAIAKSIRKHVDELIKLEKTAIAR</sequence>
<feature type="non-terminal residue" evidence="1">
    <location>
        <position position="202"/>
    </location>
</feature>
<reference evidence="1 2" key="1">
    <citation type="submission" date="2018-08" db="EMBL/GenBank/DDBJ databases">
        <title>Aphanomyces genome sequencing and annotation.</title>
        <authorList>
            <person name="Minardi D."/>
            <person name="Oidtmann B."/>
            <person name="Van Der Giezen M."/>
            <person name="Studholme D.J."/>
        </authorList>
    </citation>
    <scope>NUCLEOTIDE SEQUENCE [LARGE SCALE GENOMIC DNA]</scope>
    <source>
        <strain evidence="1 2">197901</strain>
    </source>
</reference>
<evidence type="ECO:0000313" key="2">
    <source>
        <dbReference type="Proteomes" id="UP000266196"/>
    </source>
</evidence>
<name>A0A397EY14_APHAT</name>
<organism evidence="1 2">
    <name type="scientific">Aphanomyces astaci</name>
    <name type="common">Crayfish plague agent</name>
    <dbReference type="NCBI Taxonomy" id="112090"/>
    <lineage>
        <taxon>Eukaryota</taxon>
        <taxon>Sar</taxon>
        <taxon>Stramenopiles</taxon>
        <taxon>Oomycota</taxon>
        <taxon>Saprolegniomycetes</taxon>
        <taxon>Saprolegniales</taxon>
        <taxon>Verrucalvaceae</taxon>
        <taxon>Aphanomyces</taxon>
    </lineage>
</organism>
<evidence type="ECO:0000313" key="1">
    <source>
        <dbReference type="EMBL" id="RHZ02174.1"/>
    </source>
</evidence>
<dbReference type="EMBL" id="QUTE01014491">
    <property type="protein sequence ID" value="RHZ02174.1"/>
    <property type="molecule type" value="Genomic_DNA"/>
</dbReference>
<dbReference type="AlphaFoldDB" id="A0A397EY14"/>
<dbReference type="Proteomes" id="UP000266196">
    <property type="component" value="Unassembled WGS sequence"/>
</dbReference>
<accession>A0A397EY14</accession>
<proteinExistence type="predicted"/>
<gene>
    <name evidence="1" type="ORF">DYB31_012602</name>
</gene>